<dbReference type="InterPro" id="IPR026992">
    <property type="entry name" value="DIOX_N"/>
</dbReference>
<reference evidence="5" key="1">
    <citation type="journal article" date="2018" name="Proc. Natl. Acad. Sci. U.S.A.">
        <title>Linking secondary metabolites to gene clusters through genome sequencing of six diverse Aspergillus species.</title>
        <authorList>
            <person name="Kaerboelling I."/>
            <person name="Vesth T.C."/>
            <person name="Frisvad J.C."/>
            <person name="Nybo J.L."/>
            <person name="Theobald S."/>
            <person name="Kuo A."/>
            <person name="Bowyer P."/>
            <person name="Matsuda Y."/>
            <person name="Mondo S."/>
            <person name="Lyhne E.K."/>
            <person name="Kogle M.E."/>
            <person name="Clum A."/>
            <person name="Lipzen A."/>
            <person name="Salamov A."/>
            <person name="Ngan C.Y."/>
            <person name="Daum C."/>
            <person name="Chiniquy J."/>
            <person name="Barry K."/>
            <person name="LaButti K."/>
            <person name="Haridas S."/>
            <person name="Simmons B.A."/>
            <person name="Magnuson J.K."/>
            <person name="Mortensen U.H."/>
            <person name="Larsen T.O."/>
            <person name="Grigoriev I.V."/>
            <person name="Baker S.E."/>
            <person name="Andersen M.R."/>
        </authorList>
    </citation>
    <scope>NUCLEOTIDE SEQUENCE [LARGE SCALE GENOMIC DNA]</scope>
    <source>
        <strain evidence="5">IBT 16806</strain>
    </source>
</reference>
<dbReference type="InterPro" id="IPR005123">
    <property type="entry name" value="Oxoglu/Fe-dep_dioxygenase_dom"/>
</dbReference>
<dbReference type="GeneID" id="36532069"/>
<dbReference type="SUPFAM" id="SSF51197">
    <property type="entry name" value="Clavaminate synthase-like"/>
    <property type="match status" value="1"/>
</dbReference>
<dbReference type="PRINTS" id="PR00682">
    <property type="entry name" value="IPNSYNTHASE"/>
</dbReference>
<feature type="domain" description="Fe2OG dioxygenase" evidence="3">
    <location>
        <begin position="173"/>
        <end position="285"/>
    </location>
</feature>
<evidence type="ECO:0000313" key="5">
    <source>
        <dbReference type="Proteomes" id="UP000234474"/>
    </source>
</evidence>
<protein>
    <submittedName>
        <fullName evidence="4">Clavaminate synthase-like protein</fullName>
    </submittedName>
</protein>
<evidence type="ECO:0000256" key="2">
    <source>
        <dbReference type="RuleBase" id="RU003682"/>
    </source>
</evidence>
<dbReference type="PROSITE" id="PS51471">
    <property type="entry name" value="FE2OG_OXY"/>
    <property type="match status" value="1"/>
</dbReference>
<evidence type="ECO:0000313" key="4">
    <source>
        <dbReference type="EMBL" id="PKX94926.1"/>
    </source>
</evidence>
<dbReference type="Pfam" id="PF14226">
    <property type="entry name" value="DIOX_N"/>
    <property type="match status" value="1"/>
</dbReference>
<name>A0A2I1CBG6_ASPN1</name>
<dbReference type="Pfam" id="PF03171">
    <property type="entry name" value="2OG-FeII_Oxy"/>
    <property type="match status" value="1"/>
</dbReference>
<evidence type="ECO:0000256" key="1">
    <source>
        <dbReference type="ARBA" id="ARBA00008056"/>
    </source>
</evidence>
<dbReference type="OMA" id="TPWRVEE"/>
<dbReference type="RefSeq" id="XP_024683521.1">
    <property type="nucleotide sequence ID" value="XM_024824744.1"/>
</dbReference>
<dbReference type="GO" id="GO:0016491">
    <property type="term" value="F:oxidoreductase activity"/>
    <property type="evidence" value="ECO:0007669"/>
    <property type="project" value="UniProtKB-KW"/>
</dbReference>
<sequence length="444" mass="49931">MLQVATLNLANWLGNQPDEKQRFARMLCEGMKDCGFVRLVNHGITDDIIDNLEECKTKFFSLPTSEKMKIVNLPGPKPQRGWSGLGVEKTAHLYNPNITEPSGYEDAKEHYDCGPPQDTMFPNLWPDENLVPGFRTSIETFFVRAEAISMHLMEALEVGFGLSPGAFTRLCEGHNGELRVNHYPSIPASRISNGSTNRIWPHVDFSIITLLFQDQTGGLEAWDSTSETFAPLLPGSKSELLVNSGNILQRWTNDVIKGGLHRVVLPLEYGDTLPQRYSVAYFMKAPRDKSVGSLEAFVKDDKPTNYSNITILDYQKAEGPRPEHYHGECFAHYEASRTDFGNCLAVAESPTLSTSWTAPMIALKIRQRLEQLPGDKFHIGDRRLQEGRHLMGTLDMAPAFDADTLYVNDWVKNPFQQVSFGFESARFWQPLEVETLPVKNLASC</sequence>
<dbReference type="InterPro" id="IPR050231">
    <property type="entry name" value="Iron_ascorbate_oxido_reductase"/>
</dbReference>
<dbReference type="InterPro" id="IPR027443">
    <property type="entry name" value="IPNS-like_sf"/>
</dbReference>
<dbReference type="PANTHER" id="PTHR47990">
    <property type="entry name" value="2-OXOGLUTARATE (2OG) AND FE(II)-DEPENDENT OXYGENASE SUPERFAMILY PROTEIN-RELATED"/>
    <property type="match status" value="1"/>
</dbReference>
<keyword evidence="2" id="KW-0408">Iron</keyword>
<dbReference type="EMBL" id="MSZS01000003">
    <property type="protein sequence ID" value="PKX94926.1"/>
    <property type="molecule type" value="Genomic_DNA"/>
</dbReference>
<comment type="caution">
    <text evidence="4">The sequence shown here is derived from an EMBL/GenBank/DDBJ whole genome shotgun (WGS) entry which is preliminary data.</text>
</comment>
<organism evidence="4 5">
    <name type="scientific">Aspergillus novofumigatus (strain IBT 16806)</name>
    <dbReference type="NCBI Taxonomy" id="1392255"/>
    <lineage>
        <taxon>Eukaryota</taxon>
        <taxon>Fungi</taxon>
        <taxon>Dikarya</taxon>
        <taxon>Ascomycota</taxon>
        <taxon>Pezizomycotina</taxon>
        <taxon>Eurotiomycetes</taxon>
        <taxon>Eurotiomycetidae</taxon>
        <taxon>Eurotiales</taxon>
        <taxon>Aspergillaceae</taxon>
        <taxon>Aspergillus</taxon>
        <taxon>Aspergillus subgen. Fumigati</taxon>
    </lineage>
</organism>
<dbReference type="GO" id="GO:0044283">
    <property type="term" value="P:small molecule biosynthetic process"/>
    <property type="evidence" value="ECO:0007669"/>
    <property type="project" value="UniProtKB-ARBA"/>
</dbReference>
<evidence type="ECO:0000259" key="3">
    <source>
        <dbReference type="PROSITE" id="PS51471"/>
    </source>
</evidence>
<gene>
    <name evidence="4" type="ORF">P174DRAFT_418896</name>
</gene>
<keyword evidence="5" id="KW-1185">Reference proteome</keyword>
<proteinExistence type="inferred from homology"/>
<dbReference type="VEuPathDB" id="FungiDB:P174DRAFT_418896"/>
<dbReference type="GO" id="GO:0046872">
    <property type="term" value="F:metal ion binding"/>
    <property type="evidence" value="ECO:0007669"/>
    <property type="project" value="UniProtKB-KW"/>
</dbReference>
<dbReference type="STRING" id="1392255.A0A2I1CBG6"/>
<keyword evidence="2" id="KW-0560">Oxidoreductase</keyword>
<comment type="similarity">
    <text evidence="1 2">Belongs to the iron/ascorbate-dependent oxidoreductase family.</text>
</comment>
<accession>A0A2I1CBG6</accession>
<dbReference type="OrthoDB" id="288590at2759"/>
<dbReference type="InterPro" id="IPR044861">
    <property type="entry name" value="IPNS-like_FE2OG_OXY"/>
</dbReference>
<dbReference type="Proteomes" id="UP000234474">
    <property type="component" value="Unassembled WGS sequence"/>
</dbReference>
<dbReference type="AlphaFoldDB" id="A0A2I1CBG6"/>
<keyword evidence="2" id="KW-0479">Metal-binding</keyword>
<dbReference type="Gene3D" id="2.60.120.330">
    <property type="entry name" value="B-lactam Antibiotic, Isopenicillin N Synthase, Chain"/>
    <property type="match status" value="1"/>
</dbReference>